<reference evidence="1 3" key="1">
    <citation type="journal article" date="2017" name="Nature">
        <title>The sunflower genome provides insights into oil metabolism, flowering and Asterid evolution.</title>
        <authorList>
            <person name="Badouin H."/>
            <person name="Gouzy J."/>
            <person name="Grassa C.J."/>
            <person name="Murat F."/>
            <person name="Staton S.E."/>
            <person name="Cottret L."/>
            <person name="Lelandais-Briere C."/>
            <person name="Owens G.L."/>
            <person name="Carrere S."/>
            <person name="Mayjonade B."/>
            <person name="Legrand L."/>
            <person name="Gill N."/>
            <person name="Kane N.C."/>
            <person name="Bowers J.E."/>
            <person name="Hubner S."/>
            <person name="Bellec A."/>
            <person name="Berard A."/>
            <person name="Berges H."/>
            <person name="Blanchet N."/>
            <person name="Boniface M.C."/>
            <person name="Brunel D."/>
            <person name="Catrice O."/>
            <person name="Chaidir N."/>
            <person name="Claudel C."/>
            <person name="Donnadieu C."/>
            <person name="Faraut T."/>
            <person name="Fievet G."/>
            <person name="Helmstetter N."/>
            <person name="King M."/>
            <person name="Knapp S.J."/>
            <person name="Lai Z."/>
            <person name="Le Paslier M.C."/>
            <person name="Lippi Y."/>
            <person name="Lorenzon L."/>
            <person name="Mandel J.R."/>
            <person name="Marage G."/>
            <person name="Marchand G."/>
            <person name="Marquand E."/>
            <person name="Bret-Mestries E."/>
            <person name="Morien E."/>
            <person name="Nambeesan S."/>
            <person name="Nguyen T."/>
            <person name="Pegot-Espagnet P."/>
            <person name="Pouilly N."/>
            <person name="Raftis F."/>
            <person name="Sallet E."/>
            <person name="Schiex T."/>
            <person name="Thomas J."/>
            <person name="Vandecasteele C."/>
            <person name="Vares D."/>
            <person name="Vear F."/>
            <person name="Vautrin S."/>
            <person name="Crespi M."/>
            <person name="Mangin B."/>
            <person name="Burke J.M."/>
            <person name="Salse J."/>
            <person name="Munos S."/>
            <person name="Vincourt P."/>
            <person name="Rieseberg L.H."/>
            <person name="Langlade N.B."/>
        </authorList>
    </citation>
    <scope>NUCLEOTIDE SEQUENCE [LARGE SCALE GENOMIC DNA]</scope>
    <source>
        <strain evidence="3">cv. SF193</strain>
        <tissue evidence="1">Leaves</tissue>
    </source>
</reference>
<reference evidence="1" key="3">
    <citation type="submission" date="2020-06" db="EMBL/GenBank/DDBJ databases">
        <title>Helianthus annuus Genome sequencing and assembly Release 2.</title>
        <authorList>
            <person name="Gouzy J."/>
            <person name="Langlade N."/>
            <person name="Munos S."/>
        </authorList>
    </citation>
    <scope>NUCLEOTIDE SEQUENCE</scope>
    <source>
        <tissue evidence="1">Leaves</tissue>
    </source>
</reference>
<evidence type="ECO:0000313" key="2">
    <source>
        <dbReference type="EMBL" id="OTG20631.1"/>
    </source>
</evidence>
<evidence type="ECO:0000313" key="3">
    <source>
        <dbReference type="Proteomes" id="UP000215914"/>
    </source>
</evidence>
<proteinExistence type="predicted"/>
<evidence type="ECO:0000313" key="1">
    <source>
        <dbReference type="EMBL" id="KAF5760636.1"/>
    </source>
</evidence>
<gene>
    <name evidence="2" type="ORF">HannXRQ_Chr07g0195241</name>
    <name evidence="1" type="ORF">HanXRQr2_Chr16g0755781</name>
</gene>
<organism evidence="2 3">
    <name type="scientific">Helianthus annuus</name>
    <name type="common">Common sunflower</name>
    <dbReference type="NCBI Taxonomy" id="4232"/>
    <lineage>
        <taxon>Eukaryota</taxon>
        <taxon>Viridiplantae</taxon>
        <taxon>Streptophyta</taxon>
        <taxon>Embryophyta</taxon>
        <taxon>Tracheophyta</taxon>
        <taxon>Spermatophyta</taxon>
        <taxon>Magnoliopsida</taxon>
        <taxon>eudicotyledons</taxon>
        <taxon>Gunneridae</taxon>
        <taxon>Pentapetalae</taxon>
        <taxon>asterids</taxon>
        <taxon>campanulids</taxon>
        <taxon>Asterales</taxon>
        <taxon>Asteraceae</taxon>
        <taxon>Asteroideae</taxon>
        <taxon>Heliantheae alliance</taxon>
        <taxon>Heliantheae</taxon>
        <taxon>Helianthus</taxon>
    </lineage>
</organism>
<dbReference type="EMBL" id="MNCJ02000331">
    <property type="protein sequence ID" value="KAF5760636.1"/>
    <property type="molecule type" value="Genomic_DNA"/>
</dbReference>
<dbReference type="AlphaFoldDB" id="A0A251UEB3"/>
<dbReference type="Proteomes" id="UP000215914">
    <property type="component" value="Chromosome 7"/>
</dbReference>
<dbReference type="EMBL" id="CM007896">
    <property type="protein sequence ID" value="OTG20631.1"/>
    <property type="molecule type" value="Genomic_DNA"/>
</dbReference>
<dbReference type="InParanoid" id="A0A251UEB3"/>
<dbReference type="Gramene" id="mRNA:HanXRQr2_Chr16g0755781">
    <property type="protein sequence ID" value="mRNA:HanXRQr2_Chr16g0755781"/>
    <property type="gene ID" value="HanXRQr2_Chr16g0755781"/>
</dbReference>
<keyword evidence="3" id="KW-1185">Reference proteome</keyword>
<protein>
    <submittedName>
        <fullName evidence="2">Uncharacterized protein</fullName>
    </submittedName>
</protein>
<name>A0A251UEB3_HELAN</name>
<reference evidence="2" key="2">
    <citation type="submission" date="2017-02" db="EMBL/GenBank/DDBJ databases">
        <title>Sunflower complete genome.</title>
        <authorList>
            <person name="Langlade N."/>
            <person name="Munos S."/>
        </authorList>
    </citation>
    <scope>NUCLEOTIDE SEQUENCE [LARGE SCALE GENOMIC DNA]</scope>
    <source>
        <tissue evidence="2">Leaves</tissue>
    </source>
</reference>
<accession>A0A251UEB3</accession>
<sequence length="149" mass="16941">MTAQVRPEDLNEVYNNIFGLNEPKQPFSPAPDRTEIPQQNFGPGQFSYGVGSNDELIEKFKLLMDENNHKLSLMMDENNHKLTAMLSSAGLHGVRPVPASTPFSMPEVNFSDKGVADQFEVYDNSYRVPSFNLMQEDIVSYKLMKFFKI</sequence>